<keyword evidence="8" id="KW-0061">Asparagine biosynthesis</keyword>
<dbReference type="AlphaFoldDB" id="A0A8J3EDC7"/>
<dbReference type="Gene3D" id="3.40.50.620">
    <property type="entry name" value="HUPs"/>
    <property type="match status" value="1"/>
</dbReference>
<keyword evidence="6 8" id="KW-0315">Glutamine amidotransferase</keyword>
<dbReference type="RefSeq" id="WP_188901900.1">
    <property type="nucleotide sequence ID" value="NZ_BMKS01000010.1"/>
</dbReference>
<evidence type="ECO:0000256" key="7">
    <source>
        <dbReference type="ARBA" id="ARBA00048741"/>
    </source>
</evidence>
<comment type="similarity">
    <text evidence="2">Belongs to the asparagine synthetase family.</text>
</comment>
<comment type="catalytic activity">
    <reaction evidence="7">
        <text>L-aspartate + L-glutamine + ATP + H2O = L-asparagine + L-glutamate + AMP + diphosphate + H(+)</text>
        <dbReference type="Rhea" id="RHEA:12228"/>
        <dbReference type="ChEBI" id="CHEBI:15377"/>
        <dbReference type="ChEBI" id="CHEBI:15378"/>
        <dbReference type="ChEBI" id="CHEBI:29985"/>
        <dbReference type="ChEBI" id="CHEBI:29991"/>
        <dbReference type="ChEBI" id="CHEBI:30616"/>
        <dbReference type="ChEBI" id="CHEBI:33019"/>
        <dbReference type="ChEBI" id="CHEBI:58048"/>
        <dbReference type="ChEBI" id="CHEBI:58359"/>
        <dbReference type="ChEBI" id="CHEBI:456215"/>
        <dbReference type="EC" id="6.3.5.4"/>
    </reaction>
</comment>
<keyword evidence="13" id="KW-1185">Reference proteome</keyword>
<dbReference type="Gene3D" id="3.60.20.10">
    <property type="entry name" value="Glutamine Phosphoribosylpyrophosphate, subunit 1, domain 1"/>
    <property type="match status" value="1"/>
</dbReference>
<dbReference type="SUPFAM" id="SSF56235">
    <property type="entry name" value="N-terminal nucleophile aminohydrolases (Ntn hydrolases)"/>
    <property type="match status" value="1"/>
</dbReference>
<comment type="pathway">
    <text evidence="1">Amino-acid biosynthesis; L-asparagine biosynthesis; L-asparagine from L-aspartate (L-Gln route): step 1/1.</text>
</comment>
<dbReference type="InterPro" id="IPR033738">
    <property type="entry name" value="AsnB_N"/>
</dbReference>
<dbReference type="GO" id="GO:0004066">
    <property type="term" value="F:asparagine synthase (glutamine-hydrolyzing) activity"/>
    <property type="evidence" value="ECO:0007669"/>
    <property type="project" value="UniProtKB-EC"/>
</dbReference>
<keyword evidence="5 9" id="KW-0067">ATP-binding</keyword>
<evidence type="ECO:0000256" key="4">
    <source>
        <dbReference type="ARBA" id="ARBA00022741"/>
    </source>
</evidence>
<dbReference type="CDD" id="cd01991">
    <property type="entry name" value="Asn_synthase_B_C"/>
    <property type="match status" value="1"/>
</dbReference>
<dbReference type="InterPro" id="IPR029055">
    <property type="entry name" value="Ntn_hydrolases_N"/>
</dbReference>
<dbReference type="InterPro" id="IPR006426">
    <property type="entry name" value="Asn_synth_AEB"/>
</dbReference>
<organism evidence="12 13">
    <name type="scientific">Caldovatus sediminis</name>
    <dbReference type="NCBI Taxonomy" id="2041189"/>
    <lineage>
        <taxon>Bacteria</taxon>
        <taxon>Pseudomonadati</taxon>
        <taxon>Pseudomonadota</taxon>
        <taxon>Alphaproteobacteria</taxon>
        <taxon>Acetobacterales</taxon>
        <taxon>Roseomonadaceae</taxon>
        <taxon>Caldovatus</taxon>
    </lineage>
</organism>
<dbReference type="PANTHER" id="PTHR43284:SF1">
    <property type="entry name" value="ASPARAGINE SYNTHETASE"/>
    <property type="match status" value="1"/>
</dbReference>
<evidence type="ECO:0000259" key="11">
    <source>
        <dbReference type="PROSITE" id="PS51278"/>
    </source>
</evidence>
<reference evidence="12 13" key="1">
    <citation type="journal article" date="2014" name="Int. J. Syst. Evol. Microbiol.">
        <title>Complete genome sequence of Corynebacterium casei LMG S-19264T (=DSM 44701T), isolated from a smear-ripened cheese.</title>
        <authorList>
            <consortium name="US DOE Joint Genome Institute (JGI-PGF)"/>
            <person name="Walter F."/>
            <person name="Albersmeier A."/>
            <person name="Kalinowski J."/>
            <person name="Ruckert C."/>
        </authorList>
    </citation>
    <scope>NUCLEOTIDE SEQUENCE [LARGE SCALE GENOMIC DNA]</scope>
    <source>
        <strain evidence="12 13">CGMCC 1.16330</strain>
    </source>
</reference>
<dbReference type="GO" id="GO:0005524">
    <property type="term" value="F:ATP binding"/>
    <property type="evidence" value="ECO:0007669"/>
    <property type="project" value="UniProtKB-KW"/>
</dbReference>
<dbReference type="GO" id="GO:0005829">
    <property type="term" value="C:cytosol"/>
    <property type="evidence" value="ECO:0007669"/>
    <property type="project" value="TreeGrafter"/>
</dbReference>
<gene>
    <name evidence="12" type="ORF">GCM10010964_31400</name>
</gene>
<feature type="site" description="Important for beta-aspartyl-AMP intermediate formation" evidence="10">
    <location>
        <position position="360"/>
    </location>
</feature>
<evidence type="ECO:0000256" key="3">
    <source>
        <dbReference type="ARBA" id="ARBA00012737"/>
    </source>
</evidence>
<evidence type="ECO:0000256" key="8">
    <source>
        <dbReference type="PIRSR" id="PIRSR001589-1"/>
    </source>
</evidence>
<dbReference type="InterPro" id="IPR017932">
    <property type="entry name" value="GATase_2_dom"/>
</dbReference>
<keyword evidence="4 9" id="KW-0547">Nucleotide-binding</keyword>
<evidence type="ECO:0000313" key="13">
    <source>
        <dbReference type="Proteomes" id="UP000597507"/>
    </source>
</evidence>
<dbReference type="NCBIfam" id="TIGR01536">
    <property type="entry name" value="asn_synth_AEB"/>
    <property type="match status" value="1"/>
</dbReference>
<feature type="domain" description="Glutamine amidotransferase type-2" evidence="11">
    <location>
        <begin position="2"/>
        <end position="207"/>
    </location>
</feature>
<sequence>MCGLAGLALRPGAAADPAVPEALAGALAHRGPDGAGRYESGGVALVHTRLAIIDLATGDQPIRVGPAALCANGEIYNYRELRRDHRLACATRSDCEPPLHLWRREGAGFVDRLRGMYALALHDRAARRVVLARDPFGIKPLYLAEVAGGLAFASEPQALIAAGLVAPRLRAEARDELLQLQFTTGAETIFQGIRRVLPGETVVIADGAVVERRRRPALPEGPPEAIGEEAALERLDAALTESVELHQRSDVPYGMFLSGGTDSAAILALMARLNERPVRAFTAGFDAPGAADERARAAAAARAAGAEHDTILIGAADVWRHLPAIVACMDDPAADYAIIPTWFLARRAREAGIKVVLCGEGGDEIFAGYGRHRAAMRPWWLGGKAPRARGTFDRVGPVLREAPRGWRDGIAAAEAAVGTGGRSRLQGAQALDVADWLPNDLLTKLDRCLMAHGVEGRTPFLDPGVAAAAFRLPDPLKVRGHAGKWILRRWLARHFPACEPFAPKQGFTVPIGAWIAAEAERLGPLVAAQPGVAEVARLERVAALFAQAERSRHAGKAAWHLLFYALWHRRHVEGRRDVAGMDTLAALAER</sequence>
<dbReference type="PROSITE" id="PS51278">
    <property type="entry name" value="GATASE_TYPE_2"/>
    <property type="match status" value="1"/>
</dbReference>
<dbReference type="InterPro" id="IPR051786">
    <property type="entry name" value="ASN_synthetase/amidase"/>
</dbReference>
<dbReference type="InterPro" id="IPR014729">
    <property type="entry name" value="Rossmann-like_a/b/a_fold"/>
</dbReference>
<proteinExistence type="inferred from homology"/>
<dbReference type="Proteomes" id="UP000597507">
    <property type="component" value="Unassembled WGS sequence"/>
</dbReference>
<dbReference type="Pfam" id="PF13537">
    <property type="entry name" value="GATase_7"/>
    <property type="match status" value="1"/>
</dbReference>
<dbReference type="SUPFAM" id="SSF52402">
    <property type="entry name" value="Adenine nucleotide alpha hydrolases-like"/>
    <property type="match status" value="1"/>
</dbReference>
<evidence type="ECO:0000256" key="2">
    <source>
        <dbReference type="ARBA" id="ARBA00005752"/>
    </source>
</evidence>
<dbReference type="GO" id="GO:0006529">
    <property type="term" value="P:asparagine biosynthetic process"/>
    <property type="evidence" value="ECO:0007669"/>
    <property type="project" value="UniProtKB-KW"/>
</dbReference>
<protein>
    <recommendedName>
        <fullName evidence="3">asparagine synthase (glutamine-hydrolyzing)</fullName>
        <ecNumber evidence="3">6.3.5.4</ecNumber>
    </recommendedName>
</protein>
<evidence type="ECO:0000256" key="9">
    <source>
        <dbReference type="PIRSR" id="PIRSR001589-2"/>
    </source>
</evidence>
<feature type="binding site" evidence="9">
    <location>
        <position position="94"/>
    </location>
    <ligand>
        <name>L-glutamine</name>
        <dbReference type="ChEBI" id="CHEBI:58359"/>
    </ligand>
</feature>
<accession>A0A8J3EDC7</accession>
<feature type="active site" description="For GATase activity" evidence="8">
    <location>
        <position position="2"/>
    </location>
</feature>
<dbReference type="PANTHER" id="PTHR43284">
    <property type="entry name" value="ASPARAGINE SYNTHETASE (GLUTAMINE-HYDROLYZING)"/>
    <property type="match status" value="1"/>
</dbReference>
<dbReference type="PIRSF" id="PIRSF001589">
    <property type="entry name" value="Asn_synthetase_glu-h"/>
    <property type="match status" value="1"/>
</dbReference>
<name>A0A8J3EDC7_9PROT</name>
<evidence type="ECO:0000256" key="6">
    <source>
        <dbReference type="ARBA" id="ARBA00022962"/>
    </source>
</evidence>
<evidence type="ECO:0000256" key="5">
    <source>
        <dbReference type="ARBA" id="ARBA00022840"/>
    </source>
</evidence>
<evidence type="ECO:0000313" key="12">
    <source>
        <dbReference type="EMBL" id="GGG41583.1"/>
    </source>
</evidence>
<comment type="caution">
    <text evidence="12">The sequence shown here is derived from an EMBL/GenBank/DDBJ whole genome shotgun (WGS) entry which is preliminary data.</text>
</comment>
<dbReference type="Pfam" id="PF00733">
    <property type="entry name" value="Asn_synthase"/>
    <property type="match status" value="1"/>
</dbReference>
<dbReference type="CDD" id="cd00712">
    <property type="entry name" value="AsnB"/>
    <property type="match status" value="1"/>
</dbReference>
<evidence type="ECO:0000256" key="10">
    <source>
        <dbReference type="PIRSR" id="PIRSR001589-3"/>
    </source>
</evidence>
<keyword evidence="8" id="KW-0028">Amino-acid biosynthesis</keyword>
<dbReference type="EMBL" id="BMKS01000010">
    <property type="protein sequence ID" value="GGG41583.1"/>
    <property type="molecule type" value="Genomic_DNA"/>
</dbReference>
<dbReference type="InterPro" id="IPR001962">
    <property type="entry name" value="Asn_synthase"/>
</dbReference>
<dbReference type="EC" id="6.3.5.4" evidence="3"/>
<evidence type="ECO:0000256" key="1">
    <source>
        <dbReference type="ARBA" id="ARBA00005187"/>
    </source>
</evidence>